<name>A0A497YM56_9BACL</name>
<dbReference type="GO" id="GO:0008270">
    <property type="term" value="F:zinc ion binding"/>
    <property type="evidence" value="ECO:0007669"/>
    <property type="project" value="UniProtKB-KW"/>
</dbReference>
<dbReference type="InterPro" id="IPR007527">
    <property type="entry name" value="Znf_SWIM"/>
</dbReference>
<feature type="domain" description="SWIM-type" evidence="2">
    <location>
        <begin position="77"/>
        <end position="111"/>
    </location>
</feature>
<evidence type="ECO:0000259" key="2">
    <source>
        <dbReference type="PROSITE" id="PS50966"/>
    </source>
</evidence>
<dbReference type="PROSITE" id="PS50966">
    <property type="entry name" value="ZF_SWIM"/>
    <property type="match status" value="1"/>
</dbReference>
<keyword evidence="1" id="KW-0479">Metal-binding</keyword>
<sequence>MFLFGAMQMATVLSLAKQYEDTIHNYMAAIDKSLHPTRALDEEMVRKAVFLVRHDGVQIHSFNEERLLLEASVKDAHSVKVVLNFGKLAAVCACPQETNCRHRLAVIFSLYQKIDSLSEWVAKWRDKENEKLSTLTNKRSPDQWEALIRSTWREPINDYVTRNYFYFEQLYEGRLKNALSFMPLEREWKTLYKTYAHLISLTEVWETFSAGTKEVHHSFFKTWFADELHALRDMLGQLRGLHRTFESDAFFTHLRELVREFAETNDDSFSERFEIYQLFWTELFISRRERLSGLDEFRRPDERVKAFFALLLGNEVSPGNITPGAAADWVKLAVLAEEEGHQQGLSAILMAIKPHVRTFLFDGLFTQYRHHYVRVLSRLYSLIDLTEEDWEDLFTQFGHYGLPAYSAYLVEKGMYKQWAELHQLHNSPLYFAEECGLKEVHNAAPDFALPLYHRYALQHLDERSRTSYKQAVRVWKKMKAACKKSGQMPFWNAYMNEIQHRYKRLRALQEEIEKGKLL</sequence>
<gene>
    <name evidence="3" type="ORF">DFR62_0974</name>
</gene>
<proteinExistence type="predicted"/>
<keyword evidence="1" id="KW-0863">Zinc-finger</keyword>
<evidence type="ECO:0000313" key="4">
    <source>
        <dbReference type="Proteomes" id="UP000280791"/>
    </source>
</evidence>
<protein>
    <recommendedName>
        <fullName evidence="2">SWIM-type domain-containing protein</fullName>
    </recommendedName>
</protein>
<organism evidence="3 4">
    <name type="scientific">Planococcus citreus</name>
    <dbReference type="NCBI Taxonomy" id="1373"/>
    <lineage>
        <taxon>Bacteria</taxon>
        <taxon>Bacillati</taxon>
        <taxon>Bacillota</taxon>
        <taxon>Bacilli</taxon>
        <taxon>Bacillales</taxon>
        <taxon>Caryophanaceae</taxon>
        <taxon>Planococcus</taxon>
    </lineage>
</organism>
<dbReference type="EMBL" id="RCCP01000001">
    <property type="protein sequence ID" value="RLJ90822.1"/>
    <property type="molecule type" value="Genomic_DNA"/>
</dbReference>
<accession>A0A497YM56</accession>
<dbReference type="AlphaFoldDB" id="A0A497YM56"/>
<evidence type="ECO:0000256" key="1">
    <source>
        <dbReference type="PROSITE-ProRule" id="PRU00325"/>
    </source>
</evidence>
<keyword evidence="1" id="KW-0862">Zinc</keyword>
<reference evidence="3 4" key="1">
    <citation type="submission" date="2018-10" db="EMBL/GenBank/DDBJ databases">
        <title>Genomic Encyclopedia of Type Strains, Phase IV (KMG-IV): sequencing the most valuable type-strain genomes for metagenomic binning, comparative biology and taxonomic classification.</title>
        <authorList>
            <person name="Goeker M."/>
        </authorList>
    </citation>
    <scope>NUCLEOTIDE SEQUENCE [LARGE SCALE GENOMIC DNA]</scope>
    <source>
        <strain evidence="3 4">DSM 20549</strain>
    </source>
</reference>
<dbReference type="Proteomes" id="UP000280791">
    <property type="component" value="Unassembled WGS sequence"/>
</dbReference>
<evidence type="ECO:0000313" key="3">
    <source>
        <dbReference type="EMBL" id="RLJ90822.1"/>
    </source>
</evidence>
<comment type="caution">
    <text evidence="3">The sequence shown here is derived from an EMBL/GenBank/DDBJ whole genome shotgun (WGS) entry which is preliminary data.</text>
</comment>
<keyword evidence="4" id="KW-1185">Reference proteome</keyword>